<feature type="domain" description="DUF8021" evidence="2">
    <location>
        <begin position="139"/>
        <end position="246"/>
    </location>
</feature>
<protein>
    <recommendedName>
        <fullName evidence="2">DUF8021 domain-containing protein</fullName>
    </recommendedName>
</protein>
<proteinExistence type="predicted"/>
<organism evidence="3 4">
    <name type="scientific">Echria macrotheca</name>
    <dbReference type="NCBI Taxonomy" id="438768"/>
    <lineage>
        <taxon>Eukaryota</taxon>
        <taxon>Fungi</taxon>
        <taxon>Dikarya</taxon>
        <taxon>Ascomycota</taxon>
        <taxon>Pezizomycotina</taxon>
        <taxon>Sordariomycetes</taxon>
        <taxon>Sordariomycetidae</taxon>
        <taxon>Sordariales</taxon>
        <taxon>Schizotheciaceae</taxon>
        <taxon>Echria</taxon>
    </lineage>
</organism>
<dbReference type="InterPro" id="IPR058334">
    <property type="entry name" value="DUF8021"/>
</dbReference>
<evidence type="ECO:0000259" key="2">
    <source>
        <dbReference type="Pfam" id="PF26061"/>
    </source>
</evidence>
<gene>
    <name evidence="3" type="ORF">QBC47DRAFT_434755</name>
</gene>
<dbReference type="EMBL" id="MU839843">
    <property type="protein sequence ID" value="KAK1751009.1"/>
    <property type="molecule type" value="Genomic_DNA"/>
</dbReference>
<accession>A0AAJ0B560</accession>
<evidence type="ECO:0000256" key="1">
    <source>
        <dbReference type="SAM" id="MobiDB-lite"/>
    </source>
</evidence>
<evidence type="ECO:0000313" key="3">
    <source>
        <dbReference type="EMBL" id="KAK1751009.1"/>
    </source>
</evidence>
<dbReference type="AlphaFoldDB" id="A0AAJ0B560"/>
<dbReference type="Proteomes" id="UP001239445">
    <property type="component" value="Unassembled WGS sequence"/>
</dbReference>
<sequence>MVENLMMGLESPKTRFDVCRREEKGNTSETSAVVQLPPAPHEHDLQHETNISAGILSKPLKIDHRRSIYDTSRCATYTELIITDHTHPYVIGSQIYLAPNGAITKLETLVTDSDDWLFNATHTLHYALQESWEPILQEKRDARATIQAAADAYLDLFKKGPGSVTVPWGDPCHRLEGGLYTADGDTCNSGVPSGVDLVNRRYIIDESVGVVDVFLTFGGGANSTGLPDSHEFRVEGGKIRYIHTITVCREFNCGLGAPPARLSQDVGW</sequence>
<comment type="caution">
    <text evidence="3">The sequence shown here is derived from an EMBL/GenBank/DDBJ whole genome shotgun (WGS) entry which is preliminary data.</text>
</comment>
<reference evidence="3" key="1">
    <citation type="submission" date="2023-06" db="EMBL/GenBank/DDBJ databases">
        <title>Genome-scale phylogeny and comparative genomics of the fungal order Sordariales.</title>
        <authorList>
            <consortium name="Lawrence Berkeley National Laboratory"/>
            <person name="Hensen N."/>
            <person name="Bonometti L."/>
            <person name="Westerberg I."/>
            <person name="Brannstrom I.O."/>
            <person name="Guillou S."/>
            <person name="Cros-Aarteil S."/>
            <person name="Calhoun S."/>
            <person name="Haridas S."/>
            <person name="Kuo A."/>
            <person name="Mondo S."/>
            <person name="Pangilinan J."/>
            <person name="Riley R."/>
            <person name="Labutti K."/>
            <person name="Andreopoulos B."/>
            <person name="Lipzen A."/>
            <person name="Chen C."/>
            <person name="Yanf M."/>
            <person name="Daum C."/>
            <person name="Ng V."/>
            <person name="Clum A."/>
            <person name="Steindorff A."/>
            <person name="Ohm R."/>
            <person name="Martin F."/>
            <person name="Silar P."/>
            <person name="Natvig D."/>
            <person name="Lalanne C."/>
            <person name="Gautier V."/>
            <person name="Ament-Velasquez S.L."/>
            <person name="Kruys A."/>
            <person name="Hutchinson M.I."/>
            <person name="Powell A.J."/>
            <person name="Barry K."/>
            <person name="Miller A.N."/>
            <person name="Grigoriev I.V."/>
            <person name="Debuchy R."/>
            <person name="Gladieux P."/>
            <person name="Thoren M.H."/>
            <person name="Johannesson H."/>
        </authorList>
    </citation>
    <scope>NUCLEOTIDE SEQUENCE</scope>
    <source>
        <strain evidence="3">PSN4</strain>
    </source>
</reference>
<dbReference type="Pfam" id="PF26061">
    <property type="entry name" value="DUF8021"/>
    <property type="match status" value="1"/>
</dbReference>
<name>A0AAJ0B560_9PEZI</name>
<keyword evidence="4" id="KW-1185">Reference proteome</keyword>
<feature type="region of interest" description="Disordered" evidence="1">
    <location>
        <begin position="22"/>
        <end position="45"/>
    </location>
</feature>
<evidence type="ECO:0000313" key="4">
    <source>
        <dbReference type="Proteomes" id="UP001239445"/>
    </source>
</evidence>